<keyword evidence="3" id="KW-1185">Reference proteome</keyword>
<name>A0A5N4B4E0_PHOPY</name>
<proteinExistence type="predicted"/>
<feature type="non-terminal residue" evidence="2">
    <location>
        <position position="1"/>
    </location>
</feature>
<dbReference type="AlphaFoldDB" id="A0A5N4B4E0"/>
<accession>A0A5N4B4E0</accession>
<organism evidence="2 3">
    <name type="scientific">Photinus pyralis</name>
    <name type="common">Common eastern firefly</name>
    <name type="synonym">Lampyris pyralis</name>
    <dbReference type="NCBI Taxonomy" id="7054"/>
    <lineage>
        <taxon>Eukaryota</taxon>
        <taxon>Metazoa</taxon>
        <taxon>Ecdysozoa</taxon>
        <taxon>Arthropoda</taxon>
        <taxon>Hexapoda</taxon>
        <taxon>Insecta</taxon>
        <taxon>Pterygota</taxon>
        <taxon>Neoptera</taxon>
        <taxon>Endopterygota</taxon>
        <taxon>Coleoptera</taxon>
        <taxon>Polyphaga</taxon>
        <taxon>Elateriformia</taxon>
        <taxon>Elateroidea</taxon>
        <taxon>Lampyridae</taxon>
        <taxon>Lampyrinae</taxon>
        <taxon>Photinus</taxon>
    </lineage>
</organism>
<feature type="non-terminal residue" evidence="2">
    <location>
        <position position="69"/>
    </location>
</feature>
<dbReference type="InParanoid" id="A0A5N4B4E0"/>
<evidence type="ECO:0000313" key="3">
    <source>
        <dbReference type="Proteomes" id="UP000327044"/>
    </source>
</evidence>
<dbReference type="EMBL" id="VVIM01000001">
    <property type="protein sequence ID" value="KAB0804489.1"/>
    <property type="molecule type" value="Genomic_DNA"/>
</dbReference>
<evidence type="ECO:0000256" key="1">
    <source>
        <dbReference type="SAM" id="MobiDB-lite"/>
    </source>
</evidence>
<comment type="caution">
    <text evidence="2">The sequence shown here is derived from an EMBL/GenBank/DDBJ whole genome shotgun (WGS) entry which is preliminary data.</text>
</comment>
<feature type="region of interest" description="Disordered" evidence="1">
    <location>
        <begin position="1"/>
        <end position="69"/>
    </location>
</feature>
<gene>
    <name evidence="2" type="ORF">PPYR_01459</name>
</gene>
<reference evidence="2 3" key="1">
    <citation type="journal article" date="2018" name="Elife">
        <title>Firefly genomes illuminate parallel origins of bioluminescence in beetles.</title>
        <authorList>
            <person name="Fallon T.R."/>
            <person name="Lower S.E."/>
            <person name="Chang C.H."/>
            <person name="Bessho-Uehara M."/>
            <person name="Martin G.J."/>
            <person name="Bewick A.J."/>
            <person name="Behringer M."/>
            <person name="Debat H.J."/>
            <person name="Wong I."/>
            <person name="Day J.C."/>
            <person name="Suvorov A."/>
            <person name="Silva C.J."/>
            <person name="Stanger-Hall K.F."/>
            <person name="Hall D.W."/>
            <person name="Schmitz R.J."/>
            <person name="Nelson D.R."/>
            <person name="Lewis S.M."/>
            <person name="Shigenobu S."/>
            <person name="Bybee S.M."/>
            <person name="Larracuente A.M."/>
            <person name="Oba Y."/>
            <person name="Weng J.K."/>
        </authorList>
    </citation>
    <scope>NUCLEOTIDE SEQUENCE [LARGE SCALE GENOMIC DNA]</scope>
    <source>
        <strain evidence="2">1611_PpyrPB1</strain>
        <tissue evidence="2">Whole body</tissue>
    </source>
</reference>
<feature type="compositionally biased region" description="Polar residues" evidence="1">
    <location>
        <begin position="33"/>
        <end position="43"/>
    </location>
</feature>
<evidence type="ECO:0000313" key="2">
    <source>
        <dbReference type="EMBL" id="KAB0804489.1"/>
    </source>
</evidence>
<sequence length="69" mass="7909">TCRTHHILPSKISEMEQKAGHRYSTAVGKQESPDSSQGRNGSLQRALLPQRIEQSERHIQRQRQTTITE</sequence>
<dbReference type="Proteomes" id="UP000327044">
    <property type="component" value="Unassembled WGS sequence"/>
</dbReference>
<protein>
    <submittedName>
        <fullName evidence="2">Uncharacterized protein</fullName>
    </submittedName>
</protein>